<sequence>MCPGREASLERGALCEIRREFRSLPSVSESTEADENCPDHQSQSMALTLKGTQPQPCTGASPTDTGFASRKFLGGGWTLYTNDGSTSQSNCGSNGVDVVSETLPLPPSNLTSANKEGRCSTNRKRSPATAGLVLNTSSKSSTPVLLSDEDESDDGVAVYIDEGEYDHTSDGPLITEYRVCSRKSKEIRMFKSKWIAQMLAKKDQLLRLSPAKKSARKSASNTETSGHASEVVSQSGSGIEFLESKLKAFAACMVPETLECINRYRTRWAQAPSDNSDSDTAQSTSSASRGDRRRRRAKNPTFLTSVGRKHPCSANLQHPPGALRRGQISHPKDCQLSLGLSASAALQSWGRFLKYIRETCKCLPPRPRVELKAGLQSDDDDEQAPLYMCRPGSVQRPSPLISYSLSEHLRAARTMFFKQFNRRCLVASYGHSSGSAVAEQPPAGESPGVGAASASVAAQAPPGSDSGVCTKVCQEEGAVGSTASETTDAVPLYDITAETSRKFGDMMRLEDTARMLNASCTFRLAAAPASVVRLRKWRPKTAAATRSCISAPGCPMGNVHSPSDTAVPAASAAPTKQKRSGYVTEHTNPHASTADASSQSVEDRRTGKRSRRYSVQGVSNSSSSCAGQLQRQMSLSEAEAKQGSKSDVVYTVHADEDTLALSGLDAEYCARVEFASREPNRAASFVTHIDPLQLNGSTLQETPTASAGPQKRRRKENVLLSDDEGSSVECTPVFEASRGAACSAEAAEELGHQRSLMADKLMLAHLMPYLPQCGP</sequence>
<feature type="compositionally biased region" description="Low complexity" evidence="1">
    <location>
        <begin position="273"/>
        <end position="288"/>
    </location>
</feature>
<feature type="compositionally biased region" description="Polar residues" evidence="1">
    <location>
        <begin position="585"/>
        <end position="600"/>
    </location>
</feature>
<dbReference type="GeneID" id="25472025"/>
<reference evidence="2" key="1">
    <citation type="submission" date="2013-10" db="EMBL/GenBank/DDBJ databases">
        <title>Genomic analysis of the causative agents of coccidiosis in chickens.</title>
        <authorList>
            <person name="Reid A.J."/>
            <person name="Blake D."/>
            <person name="Billington K."/>
            <person name="Browne H."/>
            <person name="Dunn M."/>
            <person name="Hung S."/>
            <person name="Kawahara F."/>
            <person name="Miranda-Saavedra D."/>
            <person name="Mourier T."/>
            <person name="Nagra H."/>
            <person name="Otto T.D."/>
            <person name="Rawlings N."/>
            <person name="Sanchez A."/>
            <person name="Sanders M."/>
            <person name="Subramaniam C."/>
            <person name="Tay Y."/>
            <person name="Dear P."/>
            <person name="Doerig C."/>
            <person name="Gruber A."/>
            <person name="Parkinson J."/>
            <person name="Shirley M."/>
            <person name="Wan K.L."/>
            <person name="Berriman M."/>
            <person name="Tomley F."/>
            <person name="Pain A."/>
        </authorList>
    </citation>
    <scope>NUCLEOTIDE SEQUENCE [LARGE SCALE GENOMIC DNA]</scope>
    <source>
        <strain evidence="2">Houghton</strain>
    </source>
</reference>
<dbReference type="RefSeq" id="XP_013434761.1">
    <property type="nucleotide sequence ID" value="XM_013579307.1"/>
</dbReference>
<dbReference type="AlphaFoldDB" id="U6MT74"/>
<feature type="region of interest" description="Disordered" evidence="1">
    <location>
        <begin position="694"/>
        <end position="722"/>
    </location>
</feature>
<accession>U6MT74</accession>
<protein>
    <submittedName>
        <fullName evidence="2">Uncharacterized protein</fullName>
    </submittedName>
</protein>
<organism evidence="2 3">
    <name type="scientific">Eimeria necatrix</name>
    <dbReference type="NCBI Taxonomy" id="51315"/>
    <lineage>
        <taxon>Eukaryota</taxon>
        <taxon>Sar</taxon>
        <taxon>Alveolata</taxon>
        <taxon>Apicomplexa</taxon>
        <taxon>Conoidasida</taxon>
        <taxon>Coccidia</taxon>
        <taxon>Eucoccidiorida</taxon>
        <taxon>Eimeriorina</taxon>
        <taxon>Eimeriidae</taxon>
        <taxon>Eimeria</taxon>
    </lineage>
</organism>
<name>U6MT74_9EIME</name>
<feature type="region of interest" description="Disordered" evidence="1">
    <location>
        <begin position="210"/>
        <end position="234"/>
    </location>
</feature>
<feature type="region of interest" description="Disordered" evidence="1">
    <location>
        <begin position="435"/>
        <end position="467"/>
    </location>
</feature>
<feature type="compositionally biased region" description="Polar residues" evidence="1">
    <location>
        <begin position="221"/>
        <end position="234"/>
    </location>
</feature>
<dbReference type="OrthoDB" id="346071at2759"/>
<reference evidence="2" key="2">
    <citation type="submission" date="2013-10" db="EMBL/GenBank/DDBJ databases">
        <authorList>
            <person name="Aslett M."/>
        </authorList>
    </citation>
    <scope>NUCLEOTIDE SEQUENCE [LARGE SCALE GENOMIC DNA]</scope>
    <source>
        <strain evidence="2">Houghton</strain>
    </source>
</reference>
<feature type="compositionally biased region" description="Polar residues" evidence="1">
    <location>
        <begin position="625"/>
        <end position="635"/>
    </location>
</feature>
<dbReference type="Proteomes" id="UP000030754">
    <property type="component" value="Unassembled WGS sequence"/>
</dbReference>
<feature type="compositionally biased region" description="Low complexity" evidence="1">
    <location>
        <begin position="441"/>
        <end position="464"/>
    </location>
</feature>
<evidence type="ECO:0000313" key="3">
    <source>
        <dbReference type="Proteomes" id="UP000030754"/>
    </source>
</evidence>
<feature type="compositionally biased region" description="Polar residues" evidence="1">
    <location>
        <begin position="694"/>
        <end position="707"/>
    </location>
</feature>
<evidence type="ECO:0000313" key="2">
    <source>
        <dbReference type="EMBL" id="CDJ66293.1"/>
    </source>
</evidence>
<proteinExistence type="predicted"/>
<feature type="region of interest" description="Disordered" evidence="1">
    <location>
        <begin position="104"/>
        <end position="134"/>
    </location>
</feature>
<dbReference type="EMBL" id="HG723525">
    <property type="protein sequence ID" value="CDJ66293.1"/>
    <property type="molecule type" value="Genomic_DNA"/>
</dbReference>
<dbReference type="VEuPathDB" id="ToxoDB:ENH_00018520"/>
<keyword evidence="3" id="KW-1185">Reference proteome</keyword>
<feature type="region of interest" description="Disordered" evidence="1">
    <location>
        <begin position="560"/>
        <end position="645"/>
    </location>
</feature>
<evidence type="ECO:0000256" key="1">
    <source>
        <dbReference type="SAM" id="MobiDB-lite"/>
    </source>
</evidence>
<gene>
    <name evidence="2" type="ORF">ENH_00018520</name>
</gene>
<feature type="region of interest" description="Disordered" evidence="1">
    <location>
        <begin position="270"/>
        <end position="313"/>
    </location>
</feature>